<dbReference type="AlphaFoldDB" id="A0AA39J251"/>
<feature type="compositionally biased region" description="Low complexity" evidence="1">
    <location>
        <begin position="95"/>
        <end position="115"/>
    </location>
</feature>
<protein>
    <submittedName>
        <fullName evidence="2">Uncharacterized protein</fullName>
    </submittedName>
</protein>
<comment type="caution">
    <text evidence="2">The sequence shown here is derived from an EMBL/GenBank/DDBJ whole genome shotgun (WGS) entry which is preliminary data.</text>
</comment>
<dbReference type="Proteomes" id="UP001175226">
    <property type="component" value="Unassembled WGS sequence"/>
</dbReference>
<feature type="region of interest" description="Disordered" evidence="1">
    <location>
        <begin position="182"/>
        <end position="210"/>
    </location>
</feature>
<evidence type="ECO:0000256" key="1">
    <source>
        <dbReference type="SAM" id="MobiDB-lite"/>
    </source>
</evidence>
<dbReference type="EMBL" id="JAUEPT010000069">
    <property type="protein sequence ID" value="KAK0434737.1"/>
    <property type="molecule type" value="Genomic_DNA"/>
</dbReference>
<gene>
    <name evidence="2" type="ORF">EV421DRAFT_2022864</name>
</gene>
<proteinExistence type="predicted"/>
<name>A0AA39J251_9AGAR</name>
<organism evidence="2 3">
    <name type="scientific">Armillaria borealis</name>
    <dbReference type="NCBI Taxonomy" id="47425"/>
    <lineage>
        <taxon>Eukaryota</taxon>
        <taxon>Fungi</taxon>
        <taxon>Dikarya</taxon>
        <taxon>Basidiomycota</taxon>
        <taxon>Agaricomycotina</taxon>
        <taxon>Agaricomycetes</taxon>
        <taxon>Agaricomycetidae</taxon>
        <taxon>Agaricales</taxon>
        <taxon>Marasmiineae</taxon>
        <taxon>Physalacriaceae</taxon>
        <taxon>Armillaria</taxon>
    </lineage>
</organism>
<reference evidence="2" key="1">
    <citation type="submission" date="2023-06" db="EMBL/GenBank/DDBJ databases">
        <authorList>
            <consortium name="Lawrence Berkeley National Laboratory"/>
            <person name="Ahrendt S."/>
            <person name="Sahu N."/>
            <person name="Indic B."/>
            <person name="Wong-Bajracharya J."/>
            <person name="Merenyi Z."/>
            <person name="Ke H.-M."/>
            <person name="Monk M."/>
            <person name="Kocsube S."/>
            <person name="Drula E."/>
            <person name="Lipzen A."/>
            <person name="Balint B."/>
            <person name="Henrissat B."/>
            <person name="Andreopoulos B."/>
            <person name="Martin F.M."/>
            <person name="Harder C.B."/>
            <person name="Rigling D."/>
            <person name="Ford K.L."/>
            <person name="Foster G.D."/>
            <person name="Pangilinan J."/>
            <person name="Papanicolaou A."/>
            <person name="Barry K."/>
            <person name="LaButti K."/>
            <person name="Viragh M."/>
            <person name="Koriabine M."/>
            <person name="Yan M."/>
            <person name="Riley R."/>
            <person name="Champramary S."/>
            <person name="Plett K.L."/>
            <person name="Tsai I.J."/>
            <person name="Slot J."/>
            <person name="Sipos G."/>
            <person name="Plett J."/>
            <person name="Nagy L.G."/>
            <person name="Grigoriev I.V."/>
        </authorList>
    </citation>
    <scope>NUCLEOTIDE SEQUENCE</scope>
    <source>
        <strain evidence="2">FPL87.14</strain>
    </source>
</reference>
<feature type="compositionally biased region" description="Pro residues" evidence="1">
    <location>
        <begin position="116"/>
        <end position="143"/>
    </location>
</feature>
<sequence>MSFSETHPNSQYHYDASGMYLSSSDSGGHRTAFSPVEFYPEPEGSTPFWSTSHTQLLTDSIPLHAPVPLPPPSSLLYPDAQTGSYPIQDAPSHPGPLLSSYSSQPLLSPVSLLAPFPEPNHPEPAPLQPPVPLDSPPPEPPMNPDNIKVCDGPPVKLPTSSVLLNDQPSTISNFFTHDFGPYEADAGSSTNPSRPTSSAGTSFQLSRPQQPLSQNYAIAYGKYDTKSRVTPRDGGAPGRYFLLFLSLRDAVIKQDHDATTEGLKQCHKHSNESGAVYVRDGGDDVQLLTGHWNTGNYFPSHSP</sequence>
<keyword evidence="3" id="KW-1185">Reference proteome</keyword>
<accession>A0AA39J251</accession>
<evidence type="ECO:0000313" key="2">
    <source>
        <dbReference type="EMBL" id="KAK0434737.1"/>
    </source>
</evidence>
<feature type="compositionally biased region" description="Polar residues" evidence="1">
    <location>
        <begin position="187"/>
        <end position="210"/>
    </location>
</feature>
<feature type="region of interest" description="Disordered" evidence="1">
    <location>
        <begin position="72"/>
        <end position="148"/>
    </location>
</feature>
<evidence type="ECO:0000313" key="3">
    <source>
        <dbReference type="Proteomes" id="UP001175226"/>
    </source>
</evidence>